<evidence type="ECO:0000256" key="1">
    <source>
        <dbReference type="SAM" id="MobiDB-lite"/>
    </source>
</evidence>
<dbReference type="EMBL" id="JADCUA010000011">
    <property type="protein sequence ID" value="KAH9836163.1"/>
    <property type="molecule type" value="Genomic_DNA"/>
</dbReference>
<feature type="compositionally biased region" description="Polar residues" evidence="1">
    <location>
        <begin position="583"/>
        <end position="605"/>
    </location>
</feature>
<dbReference type="InterPro" id="IPR001005">
    <property type="entry name" value="SANT/Myb"/>
</dbReference>
<feature type="compositionally biased region" description="Polar residues" evidence="1">
    <location>
        <begin position="395"/>
        <end position="404"/>
    </location>
</feature>
<dbReference type="InterPro" id="IPR017884">
    <property type="entry name" value="SANT_dom"/>
</dbReference>
<feature type="compositionally biased region" description="Basic residues" evidence="1">
    <location>
        <begin position="449"/>
        <end position="459"/>
    </location>
</feature>
<name>A0ABQ8KEU8_9APHY</name>
<keyword evidence="5" id="KW-1185">Reference proteome</keyword>
<dbReference type="PANTHER" id="PTHR13992:SF39">
    <property type="entry name" value="SMRTER, ISOFORM G"/>
    <property type="match status" value="1"/>
</dbReference>
<evidence type="ECO:0008006" key="6">
    <source>
        <dbReference type="Google" id="ProtNLM"/>
    </source>
</evidence>
<dbReference type="RefSeq" id="XP_047778448.1">
    <property type="nucleotide sequence ID" value="XM_047920658.1"/>
</dbReference>
<dbReference type="InterPro" id="IPR051571">
    <property type="entry name" value="N-CoR_corepressor"/>
</dbReference>
<feature type="compositionally biased region" description="Low complexity" evidence="1">
    <location>
        <begin position="425"/>
        <end position="435"/>
    </location>
</feature>
<evidence type="ECO:0000313" key="5">
    <source>
        <dbReference type="Proteomes" id="UP000814176"/>
    </source>
</evidence>
<feature type="domain" description="SANT" evidence="2">
    <location>
        <begin position="497"/>
        <end position="548"/>
    </location>
</feature>
<feature type="domain" description="SANT" evidence="2">
    <location>
        <begin position="274"/>
        <end position="322"/>
    </location>
</feature>
<dbReference type="Pfam" id="PF00249">
    <property type="entry name" value="Myb_DNA-binding"/>
    <property type="match status" value="2"/>
</dbReference>
<comment type="caution">
    <text evidence="4">The sequence shown here is derived from an EMBL/GenBank/DDBJ whole genome shotgun (WGS) entry which is preliminary data.</text>
</comment>
<dbReference type="CDD" id="cd00167">
    <property type="entry name" value="SANT"/>
    <property type="match status" value="1"/>
</dbReference>
<feature type="region of interest" description="Disordered" evidence="1">
    <location>
        <begin position="354"/>
        <end position="472"/>
    </location>
</feature>
<dbReference type="Proteomes" id="UP000814176">
    <property type="component" value="Unassembled WGS sequence"/>
</dbReference>
<sequence>MSTFLHLDFILKANQEQLVAVPEEISHALREVDRQAGVAEKAADAAIHHDEQVDQAQQQLPAQDVDPLAEGLRVVVLARLQYDRQTKAERVAPVLMANMTIAEPHDRRQKPSAGRLCEEVLQGKRKRDRDDSFVRVRPSLQVLFARRQASLTEKVRKLKEEYLTLHDRWMVHCAKLDEVAKAAALEEAAATAGRTTRRSAALGDAVRTDLEMEQIIASLGNEELTDANHLASRNAATIPDMISVTKGSVDYSFDDTNNAVENPANFYTPNTCLEDWTDEEREIFLEKYALYPKQFGIIADFLPNKTTAECVTYYYLHKKTLIDFRKVLARNATGKRKRGGGRGGKKKGNALLEDIRKHDAEVSRGSTSNGPSTRRRRGVPIGENGEPLPRRASTRKSAVQAENSPGTTPTPDPDPEPRKRRRAAKPTARAVAAAEQEVDDETAVEPKPPPKRTRRSRKVKSAETVVDSPPMSEAPLLFSETRFIDQTELTARKKTPTGNVQWTEEDKELFIKLLAHHGDDFKRISASMPNKTAIQLNAWYKANMKESNLATVAAQGRKRTPTPDLPSASEGYKEMSLPGSGVITPSTRASTPSVVQNSTSSTNFEAQFRLDDPSAVYKSKLRASASNSADPEQRPSSRPGFAYSNLSPSHFSGEQRLPPRGYTMRSASPGSAPSSQTMMFEASMFAPAGPGLGLGLGLGLGVGGASPFTFGASGAGAGTGAGAGVDAGTGDGPAMPATLQTTEDLVAYLEHRTRIAEQRESDFM</sequence>
<dbReference type="SMART" id="SM00717">
    <property type="entry name" value="SANT"/>
    <property type="match status" value="2"/>
</dbReference>
<organism evidence="4 5">
    <name type="scientific">Rhodofomes roseus</name>
    <dbReference type="NCBI Taxonomy" id="34475"/>
    <lineage>
        <taxon>Eukaryota</taxon>
        <taxon>Fungi</taxon>
        <taxon>Dikarya</taxon>
        <taxon>Basidiomycota</taxon>
        <taxon>Agaricomycotina</taxon>
        <taxon>Agaricomycetes</taxon>
        <taxon>Polyporales</taxon>
        <taxon>Rhodofomes</taxon>
    </lineage>
</organism>
<dbReference type="PROSITE" id="PS51293">
    <property type="entry name" value="SANT"/>
    <property type="match status" value="2"/>
</dbReference>
<dbReference type="PROSITE" id="PS51294">
    <property type="entry name" value="HTH_MYB"/>
    <property type="match status" value="1"/>
</dbReference>
<dbReference type="Gene3D" id="1.10.10.60">
    <property type="entry name" value="Homeodomain-like"/>
    <property type="match status" value="2"/>
</dbReference>
<dbReference type="InterPro" id="IPR009057">
    <property type="entry name" value="Homeodomain-like_sf"/>
</dbReference>
<dbReference type="GeneID" id="72001390"/>
<feature type="region of interest" description="Disordered" evidence="1">
    <location>
        <begin position="552"/>
        <end position="607"/>
    </location>
</feature>
<feature type="compositionally biased region" description="Polar residues" evidence="1">
    <location>
        <begin position="624"/>
        <end position="636"/>
    </location>
</feature>
<feature type="domain" description="HTH myb-type" evidence="3">
    <location>
        <begin position="502"/>
        <end position="548"/>
    </location>
</feature>
<feature type="compositionally biased region" description="Polar residues" evidence="1">
    <location>
        <begin position="665"/>
        <end position="675"/>
    </location>
</feature>
<dbReference type="InterPro" id="IPR017930">
    <property type="entry name" value="Myb_dom"/>
</dbReference>
<evidence type="ECO:0000259" key="2">
    <source>
        <dbReference type="PROSITE" id="PS51293"/>
    </source>
</evidence>
<dbReference type="SUPFAM" id="SSF46689">
    <property type="entry name" value="Homeodomain-like"/>
    <property type="match status" value="2"/>
</dbReference>
<reference evidence="4 5" key="1">
    <citation type="journal article" date="2021" name="Environ. Microbiol.">
        <title>Gene family expansions and transcriptome signatures uncover fungal adaptations to wood decay.</title>
        <authorList>
            <person name="Hage H."/>
            <person name="Miyauchi S."/>
            <person name="Viragh M."/>
            <person name="Drula E."/>
            <person name="Min B."/>
            <person name="Chaduli D."/>
            <person name="Navarro D."/>
            <person name="Favel A."/>
            <person name="Norest M."/>
            <person name="Lesage-Meessen L."/>
            <person name="Balint B."/>
            <person name="Merenyi Z."/>
            <person name="de Eugenio L."/>
            <person name="Morin E."/>
            <person name="Martinez A.T."/>
            <person name="Baldrian P."/>
            <person name="Stursova M."/>
            <person name="Martinez M.J."/>
            <person name="Novotny C."/>
            <person name="Magnuson J.K."/>
            <person name="Spatafora J.W."/>
            <person name="Maurice S."/>
            <person name="Pangilinan J."/>
            <person name="Andreopoulos W."/>
            <person name="LaButti K."/>
            <person name="Hundley H."/>
            <person name="Na H."/>
            <person name="Kuo A."/>
            <person name="Barry K."/>
            <person name="Lipzen A."/>
            <person name="Henrissat B."/>
            <person name="Riley R."/>
            <person name="Ahrendt S."/>
            <person name="Nagy L.G."/>
            <person name="Grigoriev I.V."/>
            <person name="Martin F."/>
            <person name="Rosso M.N."/>
        </authorList>
    </citation>
    <scope>NUCLEOTIDE SEQUENCE [LARGE SCALE GENOMIC DNA]</scope>
    <source>
        <strain evidence="4 5">CIRM-BRFM 1785</strain>
    </source>
</reference>
<dbReference type="PANTHER" id="PTHR13992">
    <property type="entry name" value="NUCLEAR RECEPTOR CO-REPRESSOR RELATED NCOR"/>
    <property type="match status" value="1"/>
</dbReference>
<feature type="region of interest" description="Disordered" evidence="1">
    <location>
        <begin position="621"/>
        <end position="675"/>
    </location>
</feature>
<gene>
    <name evidence="4" type="ORF">C8Q71DRAFT_708990</name>
</gene>
<protein>
    <recommendedName>
        <fullName evidence="6">SANT domain-containing protein</fullName>
    </recommendedName>
</protein>
<evidence type="ECO:0000313" key="4">
    <source>
        <dbReference type="EMBL" id="KAH9836163.1"/>
    </source>
</evidence>
<accession>A0ABQ8KEU8</accession>
<proteinExistence type="predicted"/>
<evidence type="ECO:0000259" key="3">
    <source>
        <dbReference type="PROSITE" id="PS51294"/>
    </source>
</evidence>